<dbReference type="GO" id="GO:0017056">
    <property type="term" value="F:structural constituent of nuclear pore"/>
    <property type="evidence" value="ECO:0007669"/>
    <property type="project" value="TreeGrafter"/>
</dbReference>
<dbReference type="PANTHER" id="PTHR31344">
    <property type="entry name" value="NUCLEAR PORE COMPLEX PROTEIN NUP205"/>
    <property type="match status" value="1"/>
</dbReference>
<evidence type="ECO:0000256" key="3">
    <source>
        <dbReference type="ARBA" id="ARBA00022448"/>
    </source>
</evidence>
<keyword evidence="4" id="KW-0539">Nucleus</keyword>
<comment type="similarity">
    <text evidence="2">Belongs to the NUP186/NUP192/NUP205 family.</text>
</comment>
<sequence>MVCHWSTAPFTAFYEAIEIRDTDLIRQYFFELQDDLTNLSLHPKKDEKSRTKLESKEVEFSDGVQYSLNSEFVLAAGSVSEELELDELAASELLYFGTERESANIGTAPEDSAKIAYYSRRLYILQIVSYLLISNENPDLTNQLLTSNTFLTDNIMKSFNAIEEELHSIDQLIERSKILQTSKSPSFIKTITYRRSSLFKEFQVLGEILYGYITQRPLTLAQFESLLDYILKFDSSDILLGCLVPGLFLAVSELDSMSLNDIKNLHKKLVSLTKNIEELSSSPLKALIILVFLTNLLDWMKKNPNENAFDIETDIKPPIIITISVGAMEQFMSLTADTSIFSDNLNNSIQPFYDFRTLLQQHIPRLSGAHLTDIDLELQQNNAIADIKREITYEPHFKDFCAPVFSRFVLCFLSNNTSILTILRDSEEDSLLASESFDLDKLAENADLERLYISLFYLYASRDYLASSFWDNKTPALYSFLQWASRCNSPLIGSSFCMALSSLACSKQNAIHVFNFLQLANNSLTDNSTMASNYSSICWSNIYESLLNYNKSFTQGAITQPNNNGIDTSDNSSSSLELGEDSIIYISSFYQLIFEVATNNEKAAEEFFTSDNHQLLNILFDFLKNPTTLRGATITVISSIVGNKIENRTKVWLYLDQWIFESNNSKNIYKREYLNPRQTLSATFKEKDDILGLSVLLAKLLEPVNKSNKILDPYDTSFPLDLGLRYRKPGIWPYIEFLSEDVFTSISSSKITSDDKISLQYAILNVWKNSIRDMDPNIGLKANGCGVRDLNNLTASKSFTQYMLSLPAIPVINYLFDPKVTKSLLNITSIGIDAVNELPEGSKMIQLINLGLEILDLFLDKEKFYIDEILPLLRDSDNFFFNTSNVGTAGYKSFYDILLLNLPFVSTLFLYCGSENLRLAKTSLSLIRRISNSPEFSSNNSIGDNSSYSLVNKNRLLTMLETVDETTRIRFAFMDQLENQITSSESVGLKMELLEFINSNLSTSSRMGPSVAHFFFGFSTRTMSLGYKEVDGTILSGKSLFHSIINIIMQCIATYDDRSSIDYSAVRLSAIALEIILKLCKTKFIGTSISNYLRNDLGYNFFLQLAIMNKKVNADSLWNGMKFIKDLNTQNPFSSTGEYMNTLINFTISRSLTLQLLALEIHRVSMLNSISLTNKYVEVLIDSSDSTFESPKIIEMLDILEFQFKNMIEKIDPLFQSYNFNYILSNIHLKSNPLNGQNLALEDDSAYDLSIVDDLIELIGIEAQSIGLLHSNDYKTNVLFFESEKSMLKKILINTISYNSFNSHHLECLHYWNTLVQVIVNDGKLEAVAKCNFILEVFQSIVPKINDYIESDVSYASELISSCVSLFHSYQSTKKELIQSGNRQPKDLKRVVKLDCARLLPLFKVCIFGIISPQVTSTIRSDLYVLCNEYLQQAYEDRDTLVDLIIFIKSSERRLISTICNDSLVADGACKITALLLLETFVNVILKLNSNIEDNFIIQSMLKSNYLLLLIQRLKSADDLFCVCIENGLKSVTLDTLFYELASFRTVLYFMIRFAQSRYGAQLLLHCDIYETLKNSRFLFIDAELGLTLNLERDNMGKDLFAGSANNTLEKGTDGFKNSESGITKLKLSLDVPLTLPYNYSIENSIKRSIGNNGSISYYDIFIPVFQLVSTITISLGPQNEINLRQVRDLMNQFSGLVNSVVKRDFIVDEKMAKDTKIDNSFKDLKELTSLFTLLNALV</sequence>
<comment type="subcellular location">
    <subcellularLocation>
        <location evidence="1">Nucleus</location>
    </subcellularLocation>
</comment>
<comment type="caution">
    <text evidence="5">The sequence shown here is derived from an EMBL/GenBank/DDBJ whole genome shotgun (WGS) entry which is preliminary data.</text>
</comment>
<dbReference type="GO" id="GO:0006999">
    <property type="term" value="P:nuclear pore organization"/>
    <property type="evidence" value="ECO:0007669"/>
    <property type="project" value="TreeGrafter"/>
</dbReference>
<dbReference type="EMBL" id="BSXN01000046">
    <property type="protein sequence ID" value="GME66824.1"/>
    <property type="molecule type" value="Genomic_DNA"/>
</dbReference>
<evidence type="ECO:0000313" key="6">
    <source>
        <dbReference type="Proteomes" id="UP001165120"/>
    </source>
</evidence>
<protein>
    <submittedName>
        <fullName evidence="5">Unnamed protein product</fullName>
    </submittedName>
</protein>
<proteinExistence type="inferred from homology"/>
<evidence type="ECO:0000256" key="4">
    <source>
        <dbReference type="ARBA" id="ARBA00023242"/>
    </source>
</evidence>
<name>A0A9W6SU89_CANBO</name>
<reference evidence="5" key="1">
    <citation type="submission" date="2023-04" db="EMBL/GenBank/DDBJ databases">
        <title>Candida boidinii NBRC 10035.</title>
        <authorList>
            <person name="Ichikawa N."/>
            <person name="Sato H."/>
            <person name="Tonouchi N."/>
        </authorList>
    </citation>
    <scope>NUCLEOTIDE SEQUENCE</scope>
    <source>
        <strain evidence="5">NBRC 10035</strain>
    </source>
</reference>
<evidence type="ECO:0000313" key="5">
    <source>
        <dbReference type="EMBL" id="GME66824.1"/>
    </source>
</evidence>
<dbReference type="Pfam" id="PF11894">
    <property type="entry name" value="Nup192"/>
    <property type="match status" value="1"/>
</dbReference>
<accession>A0A9W6SU89</accession>
<evidence type="ECO:0000256" key="2">
    <source>
        <dbReference type="ARBA" id="ARBA00005892"/>
    </source>
</evidence>
<dbReference type="Proteomes" id="UP001165120">
    <property type="component" value="Unassembled WGS sequence"/>
</dbReference>
<organism evidence="5 6">
    <name type="scientific">Candida boidinii</name>
    <name type="common">Yeast</name>
    <dbReference type="NCBI Taxonomy" id="5477"/>
    <lineage>
        <taxon>Eukaryota</taxon>
        <taxon>Fungi</taxon>
        <taxon>Dikarya</taxon>
        <taxon>Ascomycota</taxon>
        <taxon>Saccharomycotina</taxon>
        <taxon>Pichiomycetes</taxon>
        <taxon>Pichiales</taxon>
        <taxon>Pichiaceae</taxon>
        <taxon>Ogataea</taxon>
        <taxon>Ogataea/Candida clade</taxon>
    </lineage>
</organism>
<dbReference type="InterPro" id="IPR021827">
    <property type="entry name" value="Nup186/Nup192/Nup205"/>
</dbReference>
<dbReference type="PANTHER" id="PTHR31344:SF0">
    <property type="entry name" value="NUCLEAR PORE COMPLEX PROTEIN NUP205"/>
    <property type="match status" value="1"/>
</dbReference>
<evidence type="ECO:0000256" key="1">
    <source>
        <dbReference type="ARBA" id="ARBA00004123"/>
    </source>
</evidence>
<gene>
    <name evidence="5" type="ORF">Cboi02_000026500</name>
</gene>
<keyword evidence="6" id="KW-1185">Reference proteome</keyword>
<keyword evidence="3" id="KW-0813">Transport</keyword>
<dbReference type="GO" id="GO:0044611">
    <property type="term" value="C:nuclear pore inner ring"/>
    <property type="evidence" value="ECO:0007669"/>
    <property type="project" value="TreeGrafter"/>
</dbReference>